<protein>
    <submittedName>
        <fullName evidence="1">Uncharacterized protein</fullName>
    </submittedName>
</protein>
<proteinExistence type="predicted"/>
<accession>A0A8R1ERU8</accession>
<reference evidence="2" key="1">
    <citation type="submission" date="2010-08" db="EMBL/GenBank/DDBJ databases">
        <authorList>
            <consortium name="Caenorhabditis japonica Sequencing Consortium"/>
            <person name="Wilson R.K."/>
        </authorList>
    </citation>
    <scope>NUCLEOTIDE SEQUENCE [LARGE SCALE GENOMIC DNA]</scope>
    <source>
        <strain evidence="2">DF5081</strain>
    </source>
</reference>
<dbReference type="EnsemblMetazoa" id="CJA40561.1">
    <property type="protein sequence ID" value="CJA40561.1"/>
    <property type="gene ID" value="WBGene00216409"/>
</dbReference>
<evidence type="ECO:0000313" key="1">
    <source>
        <dbReference type="EnsemblMetazoa" id="CJA40561.1"/>
    </source>
</evidence>
<organism evidence="1 2">
    <name type="scientific">Caenorhabditis japonica</name>
    <dbReference type="NCBI Taxonomy" id="281687"/>
    <lineage>
        <taxon>Eukaryota</taxon>
        <taxon>Metazoa</taxon>
        <taxon>Ecdysozoa</taxon>
        <taxon>Nematoda</taxon>
        <taxon>Chromadorea</taxon>
        <taxon>Rhabditida</taxon>
        <taxon>Rhabditina</taxon>
        <taxon>Rhabditomorpha</taxon>
        <taxon>Rhabditoidea</taxon>
        <taxon>Rhabditidae</taxon>
        <taxon>Peloderinae</taxon>
        <taxon>Caenorhabditis</taxon>
    </lineage>
</organism>
<sequence>MSFSHLRIHPFIRPSSSLARSFKFAFPSPSCHFFFLVTPVSCFKSDLIYHSNITPPETLDIVTFTDRSHFLISTVRLYNPPRVAPRCLKRLGVNE</sequence>
<evidence type="ECO:0000313" key="2">
    <source>
        <dbReference type="Proteomes" id="UP000005237"/>
    </source>
</evidence>
<dbReference type="Proteomes" id="UP000005237">
    <property type="component" value="Unassembled WGS sequence"/>
</dbReference>
<dbReference type="AlphaFoldDB" id="A0A8R1ERU8"/>
<keyword evidence="2" id="KW-1185">Reference proteome</keyword>
<reference evidence="1" key="2">
    <citation type="submission" date="2022-06" db="UniProtKB">
        <authorList>
            <consortium name="EnsemblMetazoa"/>
        </authorList>
    </citation>
    <scope>IDENTIFICATION</scope>
    <source>
        <strain evidence="1">DF5081</strain>
    </source>
</reference>
<name>A0A8R1ERU8_CAEJA</name>